<evidence type="ECO:0000313" key="3">
    <source>
        <dbReference type="Proteomes" id="UP001346149"/>
    </source>
</evidence>
<gene>
    <name evidence="2" type="ORF">SAY86_027054</name>
</gene>
<keyword evidence="1" id="KW-0812">Transmembrane</keyword>
<name>A0AAN7QIN6_TRANT</name>
<dbReference type="EMBL" id="JAXQNO010000021">
    <property type="protein sequence ID" value="KAK4768904.1"/>
    <property type="molecule type" value="Genomic_DNA"/>
</dbReference>
<evidence type="ECO:0000256" key="1">
    <source>
        <dbReference type="SAM" id="Phobius"/>
    </source>
</evidence>
<proteinExistence type="predicted"/>
<keyword evidence="1" id="KW-0472">Membrane</keyword>
<keyword evidence="3" id="KW-1185">Reference proteome</keyword>
<dbReference type="AlphaFoldDB" id="A0AAN7QIN6"/>
<feature type="transmembrane region" description="Helical" evidence="1">
    <location>
        <begin position="76"/>
        <end position="93"/>
    </location>
</feature>
<comment type="caution">
    <text evidence="2">The sequence shown here is derived from an EMBL/GenBank/DDBJ whole genome shotgun (WGS) entry which is preliminary data.</text>
</comment>
<organism evidence="2 3">
    <name type="scientific">Trapa natans</name>
    <name type="common">Water chestnut</name>
    <dbReference type="NCBI Taxonomy" id="22666"/>
    <lineage>
        <taxon>Eukaryota</taxon>
        <taxon>Viridiplantae</taxon>
        <taxon>Streptophyta</taxon>
        <taxon>Embryophyta</taxon>
        <taxon>Tracheophyta</taxon>
        <taxon>Spermatophyta</taxon>
        <taxon>Magnoliopsida</taxon>
        <taxon>eudicotyledons</taxon>
        <taxon>Gunneridae</taxon>
        <taxon>Pentapetalae</taxon>
        <taxon>rosids</taxon>
        <taxon>malvids</taxon>
        <taxon>Myrtales</taxon>
        <taxon>Lythraceae</taxon>
        <taxon>Trapa</taxon>
    </lineage>
</organism>
<reference evidence="2 3" key="1">
    <citation type="journal article" date="2023" name="Hortic Res">
        <title>Pangenome of water caltrop reveals structural variations and asymmetric subgenome divergence after allopolyploidization.</title>
        <authorList>
            <person name="Zhang X."/>
            <person name="Chen Y."/>
            <person name="Wang L."/>
            <person name="Yuan Y."/>
            <person name="Fang M."/>
            <person name="Shi L."/>
            <person name="Lu R."/>
            <person name="Comes H.P."/>
            <person name="Ma Y."/>
            <person name="Chen Y."/>
            <person name="Huang G."/>
            <person name="Zhou Y."/>
            <person name="Zheng Z."/>
            <person name="Qiu Y."/>
        </authorList>
    </citation>
    <scope>NUCLEOTIDE SEQUENCE [LARGE SCALE GENOMIC DNA]</scope>
    <source>
        <strain evidence="2">F231</strain>
    </source>
</reference>
<accession>A0AAN7QIN6</accession>
<protein>
    <submittedName>
        <fullName evidence="2">Uncharacterized protein</fullName>
    </submittedName>
</protein>
<evidence type="ECO:0000313" key="2">
    <source>
        <dbReference type="EMBL" id="KAK4768904.1"/>
    </source>
</evidence>
<sequence length="119" mass="13769">MRCSVSSHKVASILQRKNYHKMLLLRNYVHHDLRFRRISCKKDLCCSHEKCLCQKKSLSPHSGTSSLLHDVYCQELILLLLYTGLFGTLCWVIKRACFVTSMRIMRHIIVADPDLSCSS</sequence>
<keyword evidence="1" id="KW-1133">Transmembrane helix</keyword>
<dbReference type="Proteomes" id="UP001346149">
    <property type="component" value="Unassembled WGS sequence"/>
</dbReference>